<keyword evidence="2" id="KW-0342">GTP-binding</keyword>
<dbReference type="InterPro" id="IPR009001">
    <property type="entry name" value="Transl_elong_EF1A/Init_IF2_C"/>
</dbReference>
<name>A0A835YY92_9STRA</name>
<evidence type="ECO:0000256" key="1">
    <source>
        <dbReference type="ARBA" id="ARBA00022741"/>
    </source>
</evidence>
<organism evidence="3 4">
    <name type="scientific">Tribonema minus</name>
    <dbReference type="NCBI Taxonomy" id="303371"/>
    <lineage>
        <taxon>Eukaryota</taxon>
        <taxon>Sar</taxon>
        <taxon>Stramenopiles</taxon>
        <taxon>Ochrophyta</taxon>
        <taxon>PX clade</taxon>
        <taxon>Xanthophyceae</taxon>
        <taxon>Tribonematales</taxon>
        <taxon>Tribonemataceae</taxon>
        <taxon>Tribonema</taxon>
    </lineage>
</organism>
<dbReference type="SUPFAM" id="SSF50465">
    <property type="entry name" value="EF-Tu/eEF-1alpha/eIF2-gamma C-terminal domain"/>
    <property type="match status" value="1"/>
</dbReference>
<proteinExistence type="predicted"/>
<gene>
    <name evidence="3" type="ORF">JKP88DRAFT_221353</name>
</gene>
<sequence length="103" mass="10697">MAWCSTINPRYAPVVHAHNIRQAAQIVSLRKAPAAAAAATGSTAAAAAAAAAHGSAQSSGICSGERAVCRFRFMHHPEYLRVGTAIVLREGQTRGFGRVLAVT</sequence>
<dbReference type="AlphaFoldDB" id="A0A835YY92"/>
<dbReference type="GO" id="GO:0005525">
    <property type="term" value="F:GTP binding"/>
    <property type="evidence" value="ECO:0007669"/>
    <property type="project" value="UniProtKB-KW"/>
</dbReference>
<dbReference type="OrthoDB" id="248233at2759"/>
<dbReference type="EMBL" id="JAFCMP010000257">
    <property type="protein sequence ID" value="KAG5182257.1"/>
    <property type="molecule type" value="Genomic_DNA"/>
</dbReference>
<evidence type="ECO:0000256" key="2">
    <source>
        <dbReference type="ARBA" id="ARBA00023134"/>
    </source>
</evidence>
<keyword evidence="4" id="KW-1185">Reference proteome</keyword>
<dbReference type="Proteomes" id="UP000664859">
    <property type="component" value="Unassembled WGS sequence"/>
</dbReference>
<accession>A0A835YY92</accession>
<reference evidence="3" key="1">
    <citation type="submission" date="2021-02" db="EMBL/GenBank/DDBJ databases">
        <title>First Annotated Genome of the Yellow-green Alga Tribonema minus.</title>
        <authorList>
            <person name="Mahan K.M."/>
        </authorList>
    </citation>
    <scope>NUCLEOTIDE SEQUENCE</scope>
    <source>
        <strain evidence="3">UTEX B ZZ1240</strain>
    </source>
</reference>
<protein>
    <recommendedName>
        <fullName evidence="5">Translation elongation factor EFTu/EF1A C-terminal domain-containing protein</fullName>
    </recommendedName>
</protein>
<comment type="caution">
    <text evidence="3">The sequence shown here is derived from an EMBL/GenBank/DDBJ whole genome shotgun (WGS) entry which is preliminary data.</text>
</comment>
<evidence type="ECO:0000313" key="3">
    <source>
        <dbReference type="EMBL" id="KAG5182257.1"/>
    </source>
</evidence>
<keyword evidence="1" id="KW-0547">Nucleotide-binding</keyword>
<evidence type="ECO:0008006" key="5">
    <source>
        <dbReference type="Google" id="ProtNLM"/>
    </source>
</evidence>
<evidence type="ECO:0000313" key="4">
    <source>
        <dbReference type="Proteomes" id="UP000664859"/>
    </source>
</evidence>